<evidence type="ECO:0000313" key="1">
    <source>
        <dbReference type="EMBL" id="KHG07060.1"/>
    </source>
</evidence>
<sequence>MELSASQSHCHGKTMDLHIVTYHTPKP</sequence>
<dbReference type="AlphaFoldDB" id="A0A0B0N214"/>
<dbReference type="Proteomes" id="UP000032142">
    <property type="component" value="Unassembled WGS sequence"/>
</dbReference>
<keyword evidence="2" id="KW-1185">Reference proteome</keyword>
<name>A0A0B0N214_GOSAR</name>
<accession>A0A0B0N214</accession>
<dbReference type="EMBL" id="JRRC01466334">
    <property type="protein sequence ID" value="KHG07060.1"/>
    <property type="molecule type" value="Genomic_DNA"/>
</dbReference>
<organism evidence="1 2">
    <name type="scientific">Gossypium arboreum</name>
    <name type="common">Tree cotton</name>
    <name type="synonym">Gossypium nanking</name>
    <dbReference type="NCBI Taxonomy" id="29729"/>
    <lineage>
        <taxon>Eukaryota</taxon>
        <taxon>Viridiplantae</taxon>
        <taxon>Streptophyta</taxon>
        <taxon>Embryophyta</taxon>
        <taxon>Tracheophyta</taxon>
        <taxon>Spermatophyta</taxon>
        <taxon>Magnoliopsida</taxon>
        <taxon>eudicotyledons</taxon>
        <taxon>Gunneridae</taxon>
        <taxon>Pentapetalae</taxon>
        <taxon>rosids</taxon>
        <taxon>malvids</taxon>
        <taxon>Malvales</taxon>
        <taxon>Malvaceae</taxon>
        <taxon>Malvoideae</taxon>
        <taxon>Gossypium</taxon>
    </lineage>
</organism>
<reference evidence="2" key="1">
    <citation type="submission" date="2014-09" db="EMBL/GenBank/DDBJ databases">
        <authorList>
            <person name="Mudge J."/>
            <person name="Ramaraj T."/>
            <person name="Lindquist I.E."/>
            <person name="Bharti A.K."/>
            <person name="Sundararajan A."/>
            <person name="Cameron C.T."/>
            <person name="Woodward J.E."/>
            <person name="May G.D."/>
            <person name="Brubaker C."/>
            <person name="Broadhvest J."/>
            <person name="Wilkins T.A."/>
        </authorList>
    </citation>
    <scope>NUCLEOTIDE SEQUENCE</scope>
    <source>
        <strain evidence="2">cv. AKA8401</strain>
    </source>
</reference>
<gene>
    <name evidence="1" type="ORF">F383_33177</name>
</gene>
<comment type="caution">
    <text evidence="1">The sequence shown here is derived from an EMBL/GenBank/DDBJ whole genome shotgun (WGS) entry which is preliminary data.</text>
</comment>
<proteinExistence type="predicted"/>
<evidence type="ECO:0000313" key="2">
    <source>
        <dbReference type="Proteomes" id="UP000032142"/>
    </source>
</evidence>
<protein>
    <submittedName>
        <fullName evidence="1">Uncharacterized protein</fullName>
    </submittedName>
</protein>